<keyword evidence="2" id="KW-1185">Reference proteome</keyword>
<dbReference type="GO" id="GO:0005975">
    <property type="term" value="P:carbohydrate metabolic process"/>
    <property type="evidence" value="ECO:0007669"/>
    <property type="project" value="InterPro"/>
</dbReference>
<evidence type="ECO:0000313" key="1">
    <source>
        <dbReference type="EMBL" id="BCJ94503.1"/>
    </source>
</evidence>
<organism evidence="1 2">
    <name type="scientific">Anaerocolumna cellulosilytica</name>
    <dbReference type="NCBI Taxonomy" id="433286"/>
    <lineage>
        <taxon>Bacteria</taxon>
        <taxon>Bacillati</taxon>
        <taxon>Bacillota</taxon>
        <taxon>Clostridia</taxon>
        <taxon>Lachnospirales</taxon>
        <taxon>Lachnospiraceae</taxon>
        <taxon>Anaerocolumna</taxon>
    </lineage>
</organism>
<dbReference type="KEGG" id="acel:acsn021_20720"/>
<name>A0A6S6QT35_9FIRM</name>
<dbReference type="AlphaFoldDB" id="A0A6S6QT35"/>
<accession>A0A6S6QT35</accession>
<dbReference type="PANTHER" id="PTHR34216:SF7">
    <property type="entry name" value="POLY-BETA-1,6-N-ACETYL-D-GLUCOSAMINE N-DEACETYLASE"/>
    <property type="match status" value="1"/>
</dbReference>
<dbReference type="Gene3D" id="3.20.20.370">
    <property type="entry name" value="Glycoside hydrolase/deacetylase"/>
    <property type="match status" value="1"/>
</dbReference>
<proteinExistence type="predicted"/>
<evidence type="ECO:0000313" key="2">
    <source>
        <dbReference type="Proteomes" id="UP000515561"/>
    </source>
</evidence>
<sequence>MKGRKFSPQKKDRRKAIRSIVEGIVLLTILIVIIRALLPSRGYFPVSEDRNLQTEQGFIAVSYFGVDRTGNKTLISTKRLEEHLKALTASGYVTISQQDIINYYTAGRPLPKKALFLIFEDGRRDTGIFAQKIMEKYNMKATILTYAQNLTLEDSKFLKAKDLKELEKSTFWEFGTNGYRLSYINVFDRHDNFLNQLNTYKFQLVSGYLDRNYNHYLMDYIRDASGIPMETYSQMQERIGWDYNSIEDIYKRELGKVPDMYILMHSNTGQFGSNDKVSAENFKWMQKLFQMNFNREGDSLNTSQASIYDLTRMQPQSYWYTNHLLMRIQDDTGEEVAFVTGDEDRNNSWDTLKGQPEFIKDTIALTSLPGESGLIKLKKNITDSNIEVSVELDGNKAGIQTIYVRADDELEEYLALSIENNVLYVYEKHKGGEKKTIFSLNLELHDGIKPQSLEENKLEAEIKELETELKYVSDVELTKRLNEQLKEKKARRAASVIEGAKEYIPEIGISEAGKRFLKVMLENDEISVIIDNKAVTERLKVSVTEGKGVYLEAAPSKEGYSQRNLTDDVYDGVFKSLVISRYSTEKKDDILYDNRLAGFEKVADTIQKGWDSLINWFIKYL</sequence>
<dbReference type="EMBL" id="AP023367">
    <property type="protein sequence ID" value="BCJ94503.1"/>
    <property type="molecule type" value="Genomic_DNA"/>
</dbReference>
<dbReference type="PANTHER" id="PTHR34216">
    <property type="match status" value="1"/>
</dbReference>
<dbReference type="InterPro" id="IPR051398">
    <property type="entry name" value="Polysacch_Deacetylase"/>
</dbReference>
<protein>
    <submittedName>
        <fullName evidence="1">Uncharacterized protein</fullName>
    </submittedName>
</protein>
<dbReference type="InterPro" id="IPR011330">
    <property type="entry name" value="Glyco_hydro/deAcase_b/a-brl"/>
</dbReference>
<gene>
    <name evidence="1" type="ORF">acsn021_20720</name>
</gene>
<dbReference type="Proteomes" id="UP000515561">
    <property type="component" value="Chromosome"/>
</dbReference>
<dbReference type="SUPFAM" id="SSF88713">
    <property type="entry name" value="Glycoside hydrolase/deacetylase"/>
    <property type="match status" value="1"/>
</dbReference>
<reference evidence="1 2" key="1">
    <citation type="journal article" date="2016" name="Int. J. Syst. Evol. Microbiol.">
        <title>Descriptions of Anaerotaenia torta gen. nov., sp. nov. and Anaerocolumna cellulosilytica gen. nov., sp. nov. isolated from a methanogenic reactor of cattle waste.</title>
        <authorList>
            <person name="Uek A."/>
            <person name="Ohtaki Y."/>
            <person name="Kaku N."/>
            <person name="Ueki K."/>
        </authorList>
    </citation>
    <scope>NUCLEOTIDE SEQUENCE [LARGE SCALE GENOMIC DNA]</scope>
    <source>
        <strain evidence="1 2">SN021</strain>
    </source>
</reference>